<keyword evidence="5" id="KW-0067">ATP-binding</keyword>
<keyword evidence="2" id="KW-0813">Transport</keyword>
<keyword evidence="6 8" id="KW-1133">Transmembrane helix</keyword>
<evidence type="ECO:0000256" key="1">
    <source>
        <dbReference type="ARBA" id="ARBA00004141"/>
    </source>
</evidence>
<evidence type="ECO:0000256" key="5">
    <source>
        <dbReference type="ARBA" id="ARBA00022840"/>
    </source>
</evidence>
<accession>A0AAN9UPF9</accession>
<dbReference type="Pfam" id="PF00664">
    <property type="entry name" value="ABC_membrane"/>
    <property type="match status" value="1"/>
</dbReference>
<dbReference type="InterPro" id="IPR011527">
    <property type="entry name" value="ABC1_TM_dom"/>
</dbReference>
<evidence type="ECO:0000313" key="12">
    <source>
        <dbReference type="Proteomes" id="UP001320420"/>
    </source>
</evidence>
<dbReference type="SUPFAM" id="SSF90123">
    <property type="entry name" value="ABC transporter transmembrane region"/>
    <property type="match status" value="1"/>
</dbReference>
<dbReference type="PANTHER" id="PTHR24223:SF345">
    <property type="entry name" value="ABC MULTIDRUG TRANSPORTER (EUROFUNG)"/>
    <property type="match status" value="1"/>
</dbReference>
<evidence type="ECO:0000256" key="2">
    <source>
        <dbReference type="ARBA" id="ARBA00022448"/>
    </source>
</evidence>
<dbReference type="SUPFAM" id="SSF52540">
    <property type="entry name" value="P-loop containing nucleoside triphosphate hydrolases"/>
    <property type="match status" value="2"/>
</dbReference>
<comment type="subcellular location">
    <subcellularLocation>
        <location evidence="1">Membrane</location>
        <topology evidence="1">Multi-pass membrane protein</topology>
    </subcellularLocation>
</comment>
<proteinExistence type="predicted"/>
<evidence type="ECO:0000256" key="7">
    <source>
        <dbReference type="ARBA" id="ARBA00023136"/>
    </source>
</evidence>
<keyword evidence="12" id="KW-1185">Reference proteome</keyword>
<dbReference type="InterPro" id="IPR003439">
    <property type="entry name" value="ABC_transporter-like_ATP-bd"/>
</dbReference>
<feature type="transmembrane region" description="Helical" evidence="8">
    <location>
        <begin position="239"/>
        <end position="265"/>
    </location>
</feature>
<evidence type="ECO:0000256" key="3">
    <source>
        <dbReference type="ARBA" id="ARBA00022692"/>
    </source>
</evidence>
<dbReference type="InterPro" id="IPR044726">
    <property type="entry name" value="ABCC_6TM_D2"/>
</dbReference>
<dbReference type="GO" id="GO:0005524">
    <property type="term" value="F:ATP binding"/>
    <property type="evidence" value="ECO:0007669"/>
    <property type="project" value="UniProtKB-KW"/>
</dbReference>
<gene>
    <name evidence="11" type="ORF">SLS62_005141</name>
</gene>
<dbReference type="GO" id="GO:0016887">
    <property type="term" value="F:ATP hydrolysis activity"/>
    <property type="evidence" value="ECO:0007669"/>
    <property type="project" value="InterPro"/>
</dbReference>
<dbReference type="CDD" id="cd18580">
    <property type="entry name" value="ABC_6TM_ABCC_D2"/>
    <property type="match status" value="1"/>
</dbReference>
<dbReference type="InterPro" id="IPR050173">
    <property type="entry name" value="ABC_transporter_C-like"/>
</dbReference>
<feature type="domain" description="ABC transporter" evidence="9">
    <location>
        <begin position="10"/>
        <end position="238"/>
    </location>
</feature>
<dbReference type="InterPro" id="IPR036640">
    <property type="entry name" value="ABC1_TM_sf"/>
</dbReference>
<evidence type="ECO:0000256" key="6">
    <source>
        <dbReference type="ARBA" id="ARBA00022989"/>
    </source>
</evidence>
<organism evidence="11 12">
    <name type="scientific">Diatrype stigma</name>
    <dbReference type="NCBI Taxonomy" id="117547"/>
    <lineage>
        <taxon>Eukaryota</taxon>
        <taxon>Fungi</taxon>
        <taxon>Dikarya</taxon>
        <taxon>Ascomycota</taxon>
        <taxon>Pezizomycotina</taxon>
        <taxon>Sordariomycetes</taxon>
        <taxon>Xylariomycetidae</taxon>
        <taxon>Xylariales</taxon>
        <taxon>Diatrypaceae</taxon>
        <taxon>Diatrype</taxon>
    </lineage>
</organism>
<dbReference type="GO" id="GO:0016020">
    <property type="term" value="C:membrane"/>
    <property type="evidence" value="ECO:0007669"/>
    <property type="project" value="UniProtKB-SubCell"/>
</dbReference>
<sequence length="729" mass="78988">MGFDCADPVILIKNGKFSWEPNKAALQNVTTRVAKSSLTMVVGPVGSGKSSFCKALLGEIPFSEGSVTVGSQLSHVGFCDQTAFLWNGTIRDNIIGFSSFDDHRYSEVIRATALSIDLAKFPQGDSTNIGSDGITLSGGQKQRVSLARALYLQTDLLILDDIFSGLDADTEQEVFRQVFGANGLLKQRRSTTVLCTHSVKYLSAADYVIALENGSIIEQGLTFWADDVSSGNPTHSHAYYVWIYALLQVLGMISLLLLAIVLFIVSVKKAGANLHRVTLQTLIRAPLQLFTKTDTGVITNLFSQDLNLIDTELPDALLNTLFCVSQAIGQAAVMLTSSAYLAISYPLLAGLLYVVQVFYLRTSRQLRLLDLETKSPLYSGFAGASFVTLMAFGENLSGIVIYYTRLETSIGAISRLKDFNETVKPEDRDDEDILPPEQWPQSGVVELKGISASYDDITVRGGAMVKDGTTVKSNTNSLSSVNSGTDSPSNLALRDINLTIESGEKIAICGRTGSGKSSLISLLLKILDPLPGTRDNAVIDAIPLHRIHRSTLRQHIIAVPQEAVFLPDGSTFQTNLDPSNVSTHEECETILSAVGLWEFAKERGGLEAGMSAGTLSAGQRQLLSLGRAVLRRRIRTRNSGPDGRSSGILLLDEVNSSVDHDTERTMQDIIKTEFQGYTVIAVSHRLDMIMDFDRVIVMDTGKIVEVGNPVMLSNIAGTKFASLVKAGSK</sequence>
<comment type="caution">
    <text evidence="11">The sequence shown here is derived from an EMBL/GenBank/DDBJ whole genome shotgun (WGS) entry which is preliminary data.</text>
</comment>
<dbReference type="SMART" id="SM00382">
    <property type="entry name" value="AAA"/>
    <property type="match status" value="2"/>
</dbReference>
<dbReference type="PROSITE" id="PS50893">
    <property type="entry name" value="ABC_TRANSPORTER_2"/>
    <property type="match status" value="2"/>
</dbReference>
<keyword evidence="4" id="KW-0547">Nucleotide-binding</keyword>
<feature type="transmembrane region" description="Helical" evidence="8">
    <location>
        <begin position="339"/>
        <end position="360"/>
    </location>
</feature>
<dbReference type="AlphaFoldDB" id="A0AAN9UPF9"/>
<dbReference type="Gene3D" id="3.40.50.300">
    <property type="entry name" value="P-loop containing nucleotide triphosphate hydrolases"/>
    <property type="match status" value="2"/>
</dbReference>
<reference evidence="11 12" key="1">
    <citation type="submission" date="2024-02" db="EMBL/GenBank/DDBJ databases">
        <title>De novo assembly and annotation of 12 fungi associated with fruit tree decline syndrome in Ontario, Canada.</title>
        <authorList>
            <person name="Sulman M."/>
            <person name="Ellouze W."/>
            <person name="Ilyukhin E."/>
        </authorList>
    </citation>
    <scope>NUCLEOTIDE SEQUENCE [LARGE SCALE GENOMIC DNA]</scope>
    <source>
        <strain evidence="11 12">M11/M66-122</strain>
    </source>
</reference>
<dbReference type="Proteomes" id="UP001320420">
    <property type="component" value="Unassembled WGS sequence"/>
</dbReference>
<keyword evidence="3 8" id="KW-0812">Transmembrane</keyword>
<protein>
    <submittedName>
        <fullName evidence="11">Uncharacterized protein</fullName>
    </submittedName>
</protein>
<dbReference type="PROSITE" id="PS50929">
    <property type="entry name" value="ABC_TM1F"/>
    <property type="match status" value="1"/>
</dbReference>
<dbReference type="InterPro" id="IPR017871">
    <property type="entry name" value="ABC_transporter-like_CS"/>
</dbReference>
<dbReference type="Pfam" id="PF00005">
    <property type="entry name" value="ABC_tran"/>
    <property type="match status" value="2"/>
</dbReference>
<dbReference type="PROSITE" id="PS00211">
    <property type="entry name" value="ABC_TRANSPORTER_1"/>
    <property type="match status" value="2"/>
</dbReference>
<evidence type="ECO:0000259" key="10">
    <source>
        <dbReference type="PROSITE" id="PS50929"/>
    </source>
</evidence>
<dbReference type="InterPro" id="IPR027417">
    <property type="entry name" value="P-loop_NTPase"/>
</dbReference>
<keyword evidence="7 8" id="KW-0472">Membrane</keyword>
<dbReference type="EMBL" id="JAKJXP020000034">
    <property type="protein sequence ID" value="KAK7752799.1"/>
    <property type="molecule type" value="Genomic_DNA"/>
</dbReference>
<evidence type="ECO:0000256" key="4">
    <source>
        <dbReference type="ARBA" id="ARBA00022741"/>
    </source>
</evidence>
<dbReference type="InterPro" id="IPR003593">
    <property type="entry name" value="AAA+_ATPase"/>
</dbReference>
<evidence type="ECO:0000259" key="9">
    <source>
        <dbReference type="PROSITE" id="PS50893"/>
    </source>
</evidence>
<evidence type="ECO:0000313" key="11">
    <source>
        <dbReference type="EMBL" id="KAK7752799.1"/>
    </source>
</evidence>
<feature type="domain" description="ABC transporter" evidence="9">
    <location>
        <begin position="473"/>
        <end position="725"/>
    </location>
</feature>
<evidence type="ECO:0000256" key="8">
    <source>
        <dbReference type="SAM" id="Phobius"/>
    </source>
</evidence>
<dbReference type="PANTHER" id="PTHR24223">
    <property type="entry name" value="ATP-BINDING CASSETTE SUB-FAMILY C"/>
    <property type="match status" value="1"/>
</dbReference>
<feature type="domain" description="ABC transmembrane type-1" evidence="10">
    <location>
        <begin position="224"/>
        <end position="379"/>
    </location>
</feature>
<dbReference type="Gene3D" id="1.20.1560.10">
    <property type="entry name" value="ABC transporter type 1, transmembrane domain"/>
    <property type="match status" value="1"/>
</dbReference>
<dbReference type="GO" id="GO:0140359">
    <property type="term" value="F:ABC-type transporter activity"/>
    <property type="evidence" value="ECO:0007669"/>
    <property type="project" value="InterPro"/>
</dbReference>
<name>A0AAN9UPF9_9PEZI</name>
<dbReference type="CDD" id="cd03250">
    <property type="entry name" value="ABCC_MRP_domain1"/>
    <property type="match status" value="1"/>
</dbReference>